<evidence type="ECO:0000313" key="2">
    <source>
        <dbReference type="EMBL" id="PSL01941.1"/>
    </source>
</evidence>
<gene>
    <name evidence="2" type="ORF">CLV48_11130</name>
</gene>
<comment type="caution">
    <text evidence="2">The sequence shown here is derived from an EMBL/GenBank/DDBJ whole genome shotgun (WGS) entry which is preliminary data.</text>
</comment>
<proteinExistence type="predicted"/>
<name>A0A2P8DXI7_9BACT</name>
<evidence type="ECO:0000259" key="1">
    <source>
        <dbReference type="Pfam" id="PF09949"/>
    </source>
</evidence>
<dbReference type="InterPro" id="IPR052935">
    <property type="entry name" value="Mg2+_PAP"/>
</dbReference>
<reference evidence="2 3" key="1">
    <citation type="submission" date="2018-03" db="EMBL/GenBank/DDBJ databases">
        <title>Genomic Encyclopedia of Archaeal and Bacterial Type Strains, Phase II (KMG-II): from individual species to whole genera.</title>
        <authorList>
            <person name="Goeker M."/>
        </authorList>
    </citation>
    <scope>NUCLEOTIDE SEQUENCE [LARGE SCALE GENOMIC DNA]</scope>
    <source>
        <strain evidence="2 3">DSM 28057</strain>
    </source>
</reference>
<feature type="domain" description="Phosphatidate phosphatase APP1 catalytic" evidence="1">
    <location>
        <begin position="182"/>
        <end position="337"/>
    </location>
</feature>
<dbReference type="GO" id="GO:0008195">
    <property type="term" value="F:phosphatidate phosphatase activity"/>
    <property type="evidence" value="ECO:0007669"/>
    <property type="project" value="InterPro"/>
</dbReference>
<sequence>MDYKILGKCFSLNLPKDQNELFQMPIKKISLTTLYFIKSNFSKGLLWIGLKTGLIDKVMILPFKGFGNENEIYFLGRVLKERGIVNSSLEDGPWKNFKKMYKRFMSWEIPGVKIKASFQHIEQTVITDEEGYFCVHLKSPHPFSIDAPWQEIRLELLDPVVKNQEQVTAVNKVFIPYKNVEYGVISDIDDTIVPTGATRLLTMLKTTFLGNAHTRLPFPGVADFYQALAKGNDGIESNPFFYVSSSPWNLYDFLVEFLEVHSIPKGPLMLRDLGLSREQFIAGSHWEHKLRQVEKIFEIEKNLQFILIGDSGQHDPEIYLQVVKDFPERVKIIYIRDIKTSRQTKLLAIEKELKNLGVPMLLIKDTGEAAAHAAAQGWIPEAAIGQVQAAAEEP</sequence>
<accession>A0A2P8DXI7</accession>
<evidence type="ECO:0000313" key="3">
    <source>
        <dbReference type="Proteomes" id="UP000240708"/>
    </source>
</evidence>
<keyword evidence="3" id="KW-1185">Reference proteome</keyword>
<dbReference type="InterPro" id="IPR019236">
    <property type="entry name" value="APP1_cat"/>
</dbReference>
<dbReference type="Pfam" id="PF09949">
    <property type="entry name" value="APP1_cat"/>
    <property type="match status" value="1"/>
</dbReference>
<protein>
    <submittedName>
        <fullName evidence="2">Phosphatidate phosphatase APP1</fullName>
    </submittedName>
</protein>
<dbReference type="PANTHER" id="PTHR28208:SF3">
    <property type="entry name" value="PHOSPHATIDATE PHOSPHATASE APP1"/>
    <property type="match status" value="1"/>
</dbReference>
<dbReference type="EMBL" id="PYGF01000011">
    <property type="protein sequence ID" value="PSL01941.1"/>
    <property type="molecule type" value="Genomic_DNA"/>
</dbReference>
<dbReference type="Proteomes" id="UP000240708">
    <property type="component" value="Unassembled WGS sequence"/>
</dbReference>
<dbReference type="AlphaFoldDB" id="A0A2P8DXI7"/>
<organism evidence="2 3">
    <name type="scientific">Cecembia rubra</name>
    <dbReference type="NCBI Taxonomy" id="1485585"/>
    <lineage>
        <taxon>Bacteria</taxon>
        <taxon>Pseudomonadati</taxon>
        <taxon>Bacteroidota</taxon>
        <taxon>Cytophagia</taxon>
        <taxon>Cytophagales</taxon>
        <taxon>Cyclobacteriaceae</taxon>
        <taxon>Cecembia</taxon>
    </lineage>
</organism>
<dbReference type="PANTHER" id="PTHR28208">
    <property type="entry name" value="PHOSPHATIDATE PHOSPHATASE APP1"/>
    <property type="match status" value="1"/>
</dbReference>